<evidence type="ECO:0000313" key="3">
    <source>
        <dbReference type="Proteomes" id="UP000252519"/>
    </source>
</evidence>
<evidence type="ECO:0000259" key="1">
    <source>
        <dbReference type="Pfam" id="PF00004"/>
    </source>
</evidence>
<dbReference type="GO" id="GO:0005664">
    <property type="term" value="C:nuclear origin of replication recognition complex"/>
    <property type="evidence" value="ECO:0007669"/>
    <property type="project" value="TreeGrafter"/>
</dbReference>
<dbReference type="EMBL" id="JOJR01000012">
    <property type="protein sequence ID" value="RCN51517.1"/>
    <property type="molecule type" value="Genomic_DNA"/>
</dbReference>
<dbReference type="GO" id="GO:0006270">
    <property type="term" value="P:DNA replication initiation"/>
    <property type="evidence" value="ECO:0007669"/>
    <property type="project" value="TreeGrafter"/>
</dbReference>
<reference evidence="2 3" key="1">
    <citation type="submission" date="2014-10" db="EMBL/GenBank/DDBJ databases">
        <title>Draft genome of the hookworm Ancylostoma caninum.</title>
        <authorList>
            <person name="Mitreva M."/>
        </authorList>
    </citation>
    <scope>NUCLEOTIDE SEQUENCE [LARGE SCALE GENOMIC DNA]</scope>
    <source>
        <strain evidence="2 3">Baltimore</strain>
    </source>
</reference>
<evidence type="ECO:0000313" key="2">
    <source>
        <dbReference type="EMBL" id="RCN51517.1"/>
    </source>
</evidence>
<dbReference type="PANTHER" id="PTHR12087:SF0">
    <property type="entry name" value="ORIGIN RECOGNITION COMPLEX SUBUNIT 4"/>
    <property type="match status" value="1"/>
</dbReference>
<comment type="caution">
    <text evidence="2">The sequence shown here is derived from an EMBL/GenBank/DDBJ whole genome shotgun (WGS) entry which is preliminary data.</text>
</comment>
<dbReference type="Proteomes" id="UP000252519">
    <property type="component" value="Unassembled WGS sequence"/>
</dbReference>
<accession>A0A368H882</accession>
<dbReference type="STRING" id="29170.A0A368H882"/>
<dbReference type="OrthoDB" id="343623at2759"/>
<dbReference type="InterPro" id="IPR027417">
    <property type="entry name" value="P-loop_NTPase"/>
</dbReference>
<dbReference type="Pfam" id="PF00004">
    <property type="entry name" value="AAA"/>
    <property type="match status" value="1"/>
</dbReference>
<feature type="domain" description="ATPase AAA-type core" evidence="1">
    <location>
        <begin position="91"/>
        <end position="181"/>
    </location>
</feature>
<keyword evidence="3" id="KW-1185">Reference proteome</keyword>
<sequence length="370" mass="41610">MLNYGVLAACVLKSLAMENSQVSMVEGFEFEPGQKQAGIFTILAMQLSLHEEAQQVLDNMKWIVVDVDEEKRLLEGVVSRFAASGEGTACVVVGEPCSGRTTTVKGAVEEFQLDAKLQVISVAQLGSDRNALQLLTTGEDMKRCVLVVEDADELATRQRQSLLYLLLDMTRKNNDHQWLVFLMVQQQVFLSDVKRFYLLRQFFVPKNFMTSLEKRVRSRLSTARILFHPALKIEDYVAAFEMFLGKATENCSKEWETFVAALISDPSVRTELEYVYSANASYTLLKQLTSAFLCLYLDNVEGAPAGELFAEAVEMVMPSKHEAESKVKSLSMWSLCVLLCVYRRLRSCPQSATVGYRKILQGALYLLDIL</sequence>
<organism evidence="2 3">
    <name type="scientific">Ancylostoma caninum</name>
    <name type="common">Dog hookworm</name>
    <dbReference type="NCBI Taxonomy" id="29170"/>
    <lineage>
        <taxon>Eukaryota</taxon>
        <taxon>Metazoa</taxon>
        <taxon>Ecdysozoa</taxon>
        <taxon>Nematoda</taxon>
        <taxon>Chromadorea</taxon>
        <taxon>Rhabditida</taxon>
        <taxon>Rhabditina</taxon>
        <taxon>Rhabditomorpha</taxon>
        <taxon>Strongyloidea</taxon>
        <taxon>Ancylostomatidae</taxon>
        <taxon>Ancylostomatinae</taxon>
        <taxon>Ancylostoma</taxon>
    </lineage>
</organism>
<dbReference type="PANTHER" id="PTHR12087">
    <property type="entry name" value="ORIGIN RECOGNITION COMPLEX SUBUNIT 4"/>
    <property type="match status" value="1"/>
</dbReference>
<dbReference type="InterPro" id="IPR016527">
    <property type="entry name" value="ORC4"/>
</dbReference>
<gene>
    <name evidence="2" type="ORF">ANCCAN_02183</name>
</gene>
<dbReference type="SUPFAM" id="SSF52540">
    <property type="entry name" value="P-loop containing nucleoside triphosphate hydrolases"/>
    <property type="match status" value="1"/>
</dbReference>
<dbReference type="AlphaFoldDB" id="A0A368H882"/>
<dbReference type="GO" id="GO:0003688">
    <property type="term" value="F:DNA replication origin binding"/>
    <property type="evidence" value="ECO:0007669"/>
    <property type="project" value="TreeGrafter"/>
</dbReference>
<proteinExistence type="predicted"/>
<name>A0A368H882_ANCCA</name>
<dbReference type="Gene3D" id="3.40.50.300">
    <property type="entry name" value="P-loop containing nucleotide triphosphate hydrolases"/>
    <property type="match status" value="1"/>
</dbReference>
<feature type="non-terminal residue" evidence="2">
    <location>
        <position position="370"/>
    </location>
</feature>
<dbReference type="GO" id="GO:0005524">
    <property type="term" value="F:ATP binding"/>
    <property type="evidence" value="ECO:0007669"/>
    <property type="project" value="InterPro"/>
</dbReference>
<protein>
    <recommendedName>
        <fullName evidence="1">ATPase AAA-type core domain-containing protein</fullName>
    </recommendedName>
</protein>
<dbReference type="GO" id="GO:0016887">
    <property type="term" value="F:ATP hydrolysis activity"/>
    <property type="evidence" value="ECO:0007669"/>
    <property type="project" value="InterPro"/>
</dbReference>
<dbReference type="InterPro" id="IPR003959">
    <property type="entry name" value="ATPase_AAA_core"/>
</dbReference>